<comment type="function">
    <text evidence="6">Clathrin is the major protein of the polyhedral coat of coated pits and vesicles.</text>
</comment>
<dbReference type="Pfam" id="PF01086">
    <property type="entry name" value="Clathrin_lg_ch"/>
    <property type="match status" value="1"/>
</dbReference>
<reference evidence="9 10" key="2">
    <citation type="submission" date="2018-11" db="EMBL/GenBank/DDBJ databases">
        <authorList>
            <consortium name="Pathogen Informatics"/>
        </authorList>
    </citation>
    <scope>NUCLEOTIDE SEQUENCE [LARGE SCALE GENOMIC DNA]</scope>
    <source>
        <strain evidence="9 10">Costa Rica</strain>
    </source>
</reference>
<dbReference type="GO" id="GO:0030672">
    <property type="term" value="C:synaptic vesicle membrane"/>
    <property type="evidence" value="ECO:0007669"/>
    <property type="project" value="TreeGrafter"/>
</dbReference>
<dbReference type="PANTHER" id="PTHR10639:SF7">
    <property type="entry name" value="CLATHRIN LIGHT CHAIN"/>
    <property type="match status" value="1"/>
</dbReference>
<evidence type="ECO:0000256" key="3">
    <source>
        <dbReference type="ARBA" id="ARBA00023136"/>
    </source>
</evidence>
<evidence type="ECO:0000256" key="2">
    <source>
        <dbReference type="ARBA" id="ARBA00005263"/>
    </source>
</evidence>
<evidence type="ECO:0000313" key="9">
    <source>
        <dbReference type="EMBL" id="VDM55222.1"/>
    </source>
</evidence>
<evidence type="ECO:0000256" key="4">
    <source>
        <dbReference type="ARBA" id="ARBA00023176"/>
    </source>
</evidence>
<protein>
    <recommendedName>
        <fullName evidence="6">Clathrin light chain</fullName>
    </recommendedName>
</protein>
<dbReference type="OrthoDB" id="5512at2759"/>
<dbReference type="AlphaFoldDB" id="A0A0R3PH19"/>
<gene>
    <name evidence="9" type="ORF">ACOC_LOCUS3637</name>
</gene>
<evidence type="ECO:0000256" key="6">
    <source>
        <dbReference type="RuleBase" id="RU363137"/>
    </source>
</evidence>
<name>A0A0R3PH19_ANGCS</name>
<dbReference type="PROSITE" id="PS00581">
    <property type="entry name" value="CLATHRIN_LIGHT_CHN_2"/>
    <property type="match status" value="1"/>
</dbReference>
<evidence type="ECO:0000256" key="5">
    <source>
        <dbReference type="ARBA" id="ARBA00023329"/>
    </source>
</evidence>
<dbReference type="EMBL" id="UYYA01001218">
    <property type="protein sequence ID" value="VDM55222.1"/>
    <property type="molecule type" value="Genomic_DNA"/>
</dbReference>
<organism evidence="11">
    <name type="scientific">Angiostrongylus costaricensis</name>
    <name type="common">Nematode worm</name>
    <dbReference type="NCBI Taxonomy" id="334426"/>
    <lineage>
        <taxon>Eukaryota</taxon>
        <taxon>Metazoa</taxon>
        <taxon>Ecdysozoa</taxon>
        <taxon>Nematoda</taxon>
        <taxon>Chromadorea</taxon>
        <taxon>Rhabditida</taxon>
        <taxon>Rhabditina</taxon>
        <taxon>Rhabditomorpha</taxon>
        <taxon>Strongyloidea</taxon>
        <taxon>Metastrongylidae</taxon>
        <taxon>Angiostrongylus</taxon>
    </lineage>
</organism>
<feature type="compositionally biased region" description="Polar residues" evidence="8">
    <location>
        <begin position="80"/>
        <end position="92"/>
    </location>
</feature>
<evidence type="ECO:0000313" key="10">
    <source>
        <dbReference type="Proteomes" id="UP000267027"/>
    </source>
</evidence>
<comment type="subcellular location">
    <subcellularLocation>
        <location evidence="1 6">Cytoplasmic vesicle membrane</location>
        <topology evidence="1 6">Peripheral membrane protein</topology>
        <orientation evidence="1 6">Cytoplasmic side</orientation>
    </subcellularLocation>
    <subcellularLocation>
        <location evidence="6">Membrane</location>
        <location evidence="6">Coated pit</location>
        <topology evidence="6">Peripheral membrane protein</topology>
        <orientation evidence="6">Cytoplasmic side</orientation>
    </subcellularLocation>
    <text evidence="6">Cytoplasmic face of coated pits and vesicles.</text>
</comment>
<keyword evidence="3 6" id="KW-0472">Membrane</keyword>
<dbReference type="GO" id="GO:0030130">
    <property type="term" value="C:clathrin coat of trans-Golgi network vesicle"/>
    <property type="evidence" value="ECO:0007669"/>
    <property type="project" value="InterPro"/>
</dbReference>
<feature type="region of interest" description="Disordered" evidence="8">
    <location>
        <begin position="80"/>
        <end position="100"/>
    </location>
</feature>
<dbReference type="GO" id="GO:0032050">
    <property type="term" value="F:clathrin heavy chain binding"/>
    <property type="evidence" value="ECO:0007669"/>
    <property type="project" value="TreeGrafter"/>
</dbReference>
<keyword evidence="10" id="KW-1185">Reference proteome</keyword>
<dbReference type="OMA" id="XAAEEAF"/>
<dbReference type="Proteomes" id="UP000267027">
    <property type="component" value="Unassembled WGS sequence"/>
</dbReference>
<dbReference type="GO" id="GO:0099631">
    <property type="term" value="C:postsynaptic endocytic zone cytoplasmic component"/>
    <property type="evidence" value="ECO:0007669"/>
    <property type="project" value="TreeGrafter"/>
</dbReference>
<dbReference type="GO" id="GO:0005198">
    <property type="term" value="F:structural molecule activity"/>
    <property type="evidence" value="ECO:0007669"/>
    <property type="project" value="InterPro"/>
</dbReference>
<accession>A0A0R3PH19</accession>
<proteinExistence type="inferred from homology"/>
<dbReference type="GO" id="GO:0030132">
    <property type="term" value="C:clathrin coat of coated pit"/>
    <property type="evidence" value="ECO:0007669"/>
    <property type="project" value="InterPro"/>
</dbReference>
<evidence type="ECO:0000256" key="1">
    <source>
        <dbReference type="ARBA" id="ARBA00004180"/>
    </source>
</evidence>
<dbReference type="PANTHER" id="PTHR10639">
    <property type="entry name" value="CLATHRIN LIGHT CHAIN"/>
    <property type="match status" value="1"/>
</dbReference>
<evidence type="ECO:0000256" key="8">
    <source>
        <dbReference type="SAM" id="MobiDB-lite"/>
    </source>
</evidence>
<dbReference type="WBParaSite" id="ACOC_0000363601-mRNA-1">
    <property type="protein sequence ID" value="ACOC_0000363601-mRNA-1"/>
    <property type="gene ID" value="ACOC_0000363601"/>
</dbReference>
<dbReference type="GO" id="GO:0006886">
    <property type="term" value="P:intracellular protein transport"/>
    <property type="evidence" value="ECO:0007669"/>
    <property type="project" value="InterPro"/>
</dbReference>
<keyword evidence="7" id="KW-0175">Coiled coil</keyword>
<dbReference type="STRING" id="334426.A0A0R3PH19"/>
<reference evidence="11" key="1">
    <citation type="submission" date="2017-02" db="UniProtKB">
        <authorList>
            <consortium name="WormBaseParasite"/>
        </authorList>
    </citation>
    <scope>IDENTIFICATION</scope>
</reference>
<feature type="coiled-coil region" evidence="7">
    <location>
        <begin position="107"/>
        <end position="142"/>
    </location>
</feature>
<keyword evidence="5 6" id="KW-0968">Cytoplasmic vesicle</keyword>
<evidence type="ECO:0000313" key="11">
    <source>
        <dbReference type="WBParaSite" id="ACOC_0000363601-mRNA-1"/>
    </source>
</evidence>
<sequence>MADPVADFLAREQDMLAEIDGVPIPPAGVAADATLPVPAADEFGAMAVGPPSIGGADSGVDLVGMDYQATPSIPLVNGNGVNSQHSAASSKEASPVPSLTRVEAENIRRWREQQKILLEKKDEAEEKRKNELRNMAKKELEEWYKQRDAALKLTKEANRKAEEEHLAAFGREQGEGAQWDEIARLCEAKAQQKGGKDVSRLKSLLLHLKDHHRK</sequence>
<keyword evidence="4 6" id="KW-0168">Coated pit</keyword>
<dbReference type="InterPro" id="IPR000996">
    <property type="entry name" value="Clathrin_L-chain"/>
</dbReference>
<comment type="similarity">
    <text evidence="2 6">Belongs to the clathrin light chain family.</text>
</comment>
<dbReference type="GO" id="GO:0072583">
    <property type="term" value="P:clathrin-dependent endocytosis"/>
    <property type="evidence" value="ECO:0007669"/>
    <property type="project" value="TreeGrafter"/>
</dbReference>
<evidence type="ECO:0000256" key="7">
    <source>
        <dbReference type="SAM" id="Coils"/>
    </source>
</evidence>